<dbReference type="Pfam" id="PF13556">
    <property type="entry name" value="HTH_30"/>
    <property type="match status" value="1"/>
</dbReference>
<dbReference type="InterPro" id="IPR035965">
    <property type="entry name" value="PAS-like_dom_sf"/>
</dbReference>
<dbReference type="SMART" id="SM00091">
    <property type="entry name" value="PAS"/>
    <property type="match status" value="1"/>
</dbReference>
<dbReference type="NCBIfam" id="TIGR00229">
    <property type="entry name" value="sensory_box"/>
    <property type="match status" value="1"/>
</dbReference>
<keyword evidence="2" id="KW-0175">Coiled coil</keyword>
<feature type="domain" description="PAC" evidence="4">
    <location>
        <begin position="114"/>
        <end position="166"/>
    </location>
</feature>
<evidence type="ECO:0000313" key="5">
    <source>
        <dbReference type="EMBL" id="VBB05278.1"/>
    </source>
</evidence>
<sequence length="435" mass="49750">MQTTDRRSHSEAHPGNEKLLNQIKVLERKLFEAEAKCLATEEKYQRIINNVQTVIFQTDAAGRWTFLNSAWTKITRFAISESAGTLFLDYVHPDDREHNQELLKLLIERKKEYCHHEVRYLTKGDGVRWMEVYARLMLNDAGKIIGITGTLNDITEWRLNRELQLERALQLSCKLQLQSDFINDIVSGRTFVDEQAIVFAKSIGLDFSQPLCCCLVTCGYHTEADRKNDEADYRQLLKNRIITVLSDESNCIVWNGRDNIGILYQGGEGGMRLAGRLRDKVRRFYPQLDVIVGVGESKSGPGSVYESYRQAWSAVAAARCKGGSSEGIYHYRDLGLFQLLASIGRKETAQVFIEEKIGKLLDYDREKGTDYLVTLEAILQTSNLKEAAEKLFIHHKTAVFRKRRIEKMLEISVDHFEDRLSLAVAIKLHKLNGPD</sequence>
<protein>
    <submittedName>
        <fullName evidence="5">Pac motif</fullName>
    </submittedName>
</protein>
<dbReference type="Proteomes" id="UP000277811">
    <property type="component" value="Unassembled WGS sequence"/>
</dbReference>
<dbReference type="RefSeq" id="WP_122626272.1">
    <property type="nucleotide sequence ID" value="NZ_UPPP01000054.1"/>
</dbReference>
<dbReference type="CDD" id="cd00130">
    <property type="entry name" value="PAS"/>
    <property type="match status" value="1"/>
</dbReference>
<gene>
    <name evidence="5" type="ORF">LUCI_0485</name>
</gene>
<dbReference type="PROSITE" id="PS50112">
    <property type="entry name" value="PAS"/>
    <property type="match status" value="1"/>
</dbReference>
<dbReference type="InterPro" id="IPR001610">
    <property type="entry name" value="PAC"/>
</dbReference>
<dbReference type="SUPFAM" id="SSF55785">
    <property type="entry name" value="PYP-like sensor domain (PAS domain)"/>
    <property type="match status" value="1"/>
</dbReference>
<feature type="domain" description="PAS" evidence="3">
    <location>
        <begin position="40"/>
        <end position="110"/>
    </location>
</feature>
<evidence type="ECO:0000313" key="6">
    <source>
        <dbReference type="Proteomes" id="UP000277811"/>
    </source>
</evidence>
<dbReference type="Pfam" id="PF00989">
    <property type="entry name" value="PAS"/>
    <property type="match status" value="1"/>
</dbReference>
<feature type="coiled-coil region" evidence="2">
    <location>
        <begin position="16"/>
        <end position="43"/>
    </location>
</feature>
<dbReference type="InterPro" id="IPR000014">
    <property type="entry name" value="PAS"/>
</dbReference>
<reference evidence="5 6" key="1">
    <citation type="submission" date="2018-06" db="EMBL/GenBank/DDBJ databases">
        <authorList>
            <person name="Strepis N."/>
        </authorList>
    </citation>
    <scope>NUCLEOTIDE SEQUENCE [LARGE SCALE GENOMIC DNA]</scope>
    <source>
        <strain evidence="5">LUCI</strain>
    </source>
</reference>
<name>A0A498R810_9FIRM</name>
<dbReference type="EMBL" id="UPPP01000054">
    <property type="protein sequence ID" value="VBB05278.1"/>
    <property type="molecule type" value="Genomic_DNA"/>
</dbReference>
<keyword evidence="6" id="KW-1185">Reference proteome</keyword>
<dbReference type="GO" id="GO:0006355">
    <property type="term" value="P:regulation of DNA-templated transcription"/>
    <property type="evidence" value="ECO:0007669"/>
    <property type="project" value="InterPro"/>
</dbReference>
<dbReference type="InterPro" id="IPR051448">
    <property type="entry name" value="CdaR-like_regulators"/>
</dbReference>
<dbReference type="InterPro" id="IPR041522">
    <property type="entry name" value="CdaR_GGDEF"/>
</dbReference>
<dbReference type="InterPro" id="IPR000700">
    <property type="entry name" value="PAS-assoc_C"/>
</dbReference>
<evidence type="ECO:0000259" key="3">
    <source>
        <dbReference type="PROSITE" id="PS50112"/>
    </source>
</evidence>
<proteinExistence type="inferred from homology"/>
<evidence type="ECO:0000259" key="4">
    <source>
        <dbReference type="PROSITE" id="PS50113"/>
    </source>
</evidence>
<dbReference type="PROSITE" id="PS50113">
    <property type="entry name" value="PAC"/>
    <property type="match status" value="1"/>
</dbReference>
<dbReference type="PANTHER" id="PTHR33744">
    <property type="entry name" value="CARBOHYDRATE DIACID REGULATOR"/>
    <property type="match status" value="1"/>
</dbReference>
<evidence type="ECO:0000256" key="1">
    <source>
        <dbReference type="ARBA" id="ARBA00006754"/>
    </source>
</evidence>
<dbReference type="PANTHER" id="PTHR33744:SF1">
    <property type="entry name" value="DNA-BINDING TRANSCRIPTIONAL ACTIVATOR ADER"/>
    <property type="match status" value="1"/>
</dbReference>
<dbReference type="SMART" id="SM00086">
    <property type="entry name" value="PAC"/>
    <property type="match status" value="1"/>
</dbReference>
<dbReference type="InterPro" id="IPR013767">
    <property type="entry name" value="PAS_fold"/>
</dbReference>
<organism evidence="5 6">
    <name type="scientific">Lucifera butyrica</name>
    <dbReference type="NCBI Taxonomy" id="1351585"/>
    <lineage>
        <taxon>Bacteria</taxon>
        <taxon>Bacillati</taxon>
        <taxon>Bacillota</taxon>
        <taxon>Negativicutes</taxon>
        <taxon>Veillonellales</taxon>
        <taxon>Veillonellaceae</taxon>
        <taxon>Lucifera</taxon>
    </lineage>
</organism>
<dbReference type="InterPro" id="IPR025736">
    <property type="entry name" value="PucR_C-HTH_dom"/>
</dbReference>
<accession>A0A498R810</accession>
<dbReference type="Pfam" id="PF17853">
    <property type="entry name" value="GGDEF_2"/>
    <property type="match status" value="1"/>
</dbReference>
<dbReference type="AlphaFoldDB" id="A0A498R810"/>
<dbReference type="InterPro" id="IPR042070">
    <property type="entry name" value="PucR_C-HTH_sf"/>
</dbReference>
<dbReference type="OrthoDB" id="9807021at2"/>
<evidence type="ECO:0000256" key="2">
    <source>
        <dbReference type="SAM" id="Coils"/>
    </source>
</evidence>
<dbReference type="Gene3D" id="3.30.450.20">
    <property type="entry name" value="PAS domain"/>
    <property type="match status" value="1"/>
</dbReference>
<dbReference type="Gene3D" id="1.10.10.2840">
    <property type="entry name" value="PucR C-terminal helix-turn-helix domain"/>
    <property type="match status" value="1"/>
</dbReference>
<comment type="similarity">
    <text evidence="1">Belongs to the CdaR family.</text>
</comment>